<keyword evidence="2" id="KW-0813">Transport</keyword>
<accession>A0AAE3H1T8</accession>
<dbReference type="GO" id="GO:0005524">
    <property type="term" value="F:ATP binding"/>
    <property type="evidence" value="ECO:0007669"/>
    <property type="project" value="UniProtKB-KW"/>
</dbReference>
<dbReference type="EMBL" id="RJUF01000010">
    <property type="protein sequence ID" value="MCP9762464.1"/>
    <property type="molecule type" value="Genomic_DNA"/>
</dbReference>
<dbReference type="SMART" id="SM00382">
    <property type="entry name" value="AAA"/>
    <property type="match status" value="1"/>
</dbReference>
<dbReference type="Gene3D" id="3.40.50.300">
    <property type="entry name" value="P-loop containing nucleotide triphosphate hydrolases"/>
    <property type="match status" value="2"/>
</dbReference>
<evidence type="ECO:0000313" key="9">
    <source>
        <dbReference type="EMBL" id="MCP9762464.1"/>
    </source>
</evidence>
<dbReference type="InterPro" id="IPR027417">
    <property type="entry name" value="P-loop_NTPase"/>
</dbReference>
<evidence type="ECO:0000313" key="10">
    <source>
        <dbReference type="Proteomes" id="UP001204144"/>
    </source>
</evidence>
<evidence type="ECO:0000256" key="6">
    <source>
        <dbReference type="ARBA" id="ARBA00023065"/>
    </source>
</evidence>
<dbReference type="SUPFAM" id="SSF52540">
    <property type="entry name" value="P-loop containing nucleoside triphosphate hydrolases"/>
    <property type="match status" value="1"/>
</dbReference>
<keyword evidence="7" id="KW-0472">Membrane</keyword>
<keyword evidence="3" id="KW-1003">Cell membrane</keyword>
<evidence type="ECO:0000256" key="7">
    <source>
        <dbReference type="ARBA" id="ARBA00023136"/>
    </source>
</evidence>
<comment type="subcellular location">
    <subcellularLocation>
        <location evidence="1">Cell membrane</location>
        <topology evidence="1">Peripheral membrane protein</topology>
    </subcellularLocation>
</comment>
<proteinExistence type="predicted"/>
<evidence type="ECO:0000256" key="2">
    <source>
        <dbReference type="ARBA" id="ARBA00022448"/>
    </source>
</evidence>
<gene>
    <name evidence="9" type="ORF">EGI31_05820</name>
</gene>
<dbReference type="InterPro" id="IPR041685">
    <property type="entry name" value="AAA_GajA/Old/RecF-like"/>
</dbReference>
<sequence>MILQSFGLRNLPETEEFPFNLELVKNLPYISLKKPVTFFIGENGSGKSTLLEAIAYASGVPTAGGISITDDPLMEPARALGKMLSLRFIEKTNRGFFARAEDFIGFVKNILRSIAELDSEIKEIKETWTGGDINLAQSPLLSERKEITDRYTENLDAMSHGEGFLKFFNTRITGKGLYLIDEPEAALSPARQLSLIVLIQEAVKNKGSQFIIATHSPIIMAMQEAQILHFENNAINEISYTETPHYQLTKAFMDNPERYLRELEG</sequence>
<dbReference type="GO" id="GO:0005886">
    <property type="term" value="C:plasma membrane"/>
    <property type="evidence" value="ECO:0007669"/>
    <property type="project" value="UniProtKB-SubCell"/>
</dbReference>
<dbReference type="GO" id="GO:0006826">
    <property type="term" value="P:iron ion transport"/>
    <property type="evidence" value="ECO:0007669"/>
    <property type="project" value="UniProtKB-KW"/>
</dbReference>
<dbReference type="PANTHER" id="PTHR42771">
    <property type="entry name" value="IRON(3+)-HYDROXAMATE IMPORT ATP-BINDING PROTEIN FHUC"/>
    <property type="match status" value="1"/>
</dbReference>
<evidence type="ECO:0000256" key="4">
    <source>
        <dbReference type="ARBA" id="ARBA00022496"/>
    </source>
</evidence>
<organism evidence="9 10">
    <name type="scientific">Lacihabitans soyangensis</name>
    <dbReference type="NCBI Taxonomy" id="869394"/>
    <lineage>
        <taxon>Bacteria</taxon>
        <taxon>Pseudomonadati</taxon>
        <taxon>Bacteroidota</taxon>
        <taxon>Cytophagia</taxon>
        <taxon>Cytophagales</taxon>
        <taxon>Leadbetterellaceae</taxon>
        <taxon>Lacihabitans</taxon>
    </lineage>
</organism>
<comment type="caution">
    <text evidence="9">The sequence shown here is derived from an EMBL/GenBank/DDBJ whole genome shotgun (WGS) entry which is preliminary data.</text>
</comment>
<evidence type="ECO:0000256" key="5">
    <source>
        <dbReference type="ARBA" id="ARBA00023004"/>
    </source>
</evidence>
<dbReference type="GO" id="GO:0006302">
    <property type="term" value="P:double-strand break repair"/>
    <property type="evidence" value="ECO:0007669"/>
    <property type="project" value="InterPro"/>
</dbReference>
<reference evidence="9 10" key="1">
    <citation type="submission" date="2018-11" db="EMBL/GenBank/DDBJ databases">
        <title>Novel bacteria species description.</title>
        <authorList>
            <person name="Han J.-H."/>
        </authorList>
    </citation>
    <scope>NUCLEOTIDE SEQUENCE [LARGE SCALE GENOMIC DNA]</scope>
    <source>
        <strain evidence="9 10">KCTC23259</strain>
    </source>
</reference>
<name>A0AAE3H1T8_9BACT</name>
<dbReference type="RefSeq" id="WP_255036233.1">
    <property type="nucleotide sequence ID" value="NZ_RJUF01000010.1"/>
</dbReference>
<protein>
    <submittedName>
        <fullName evidence="9">ATP-binding cassette domain-containing protein</fullName>
    </submittedName>
</protein>
<dbReference type="PANTHER" id="PTHR42771:SF2">
    <property type="entry name" value="IRON(3+)-HYDROXAMATE IMPORT ATP-BINDING PROTEIN FHUC"/>
    <property type="match status" value="1"/>
</dbReference>
<keyword evidence="9" id="KW-0067">ATP-binding</keyword>
<feature type="domain" description="AAA+ ATPase" evidence="8">
    <location>
        <begin position="33"/>
        <end position="234"/>
    </location>
</feature>
<dbReference type="InterPro" id="IPR038729">
    <property type="entry name" value="Rad50/SbcC_AAA"/>
</dbReference>
<dbReference type="Pfam" id="PF13476">
    <property type="entry name" value="AAA_23"/>
    <property type="match status" value="1"/>
</dbReference>
<evidence type="ECO:0000259" key="8">
    <source>
        <dbReference type="SMART" id="SM00382"/>
    </source>
</evidence>
<evidence type="ECO:0000256" key="3">
    <source>
        <dbReference type="ARBA" id="ARBA00022475"/>
    </source>
</evidence>
<keyword evidence="4" id="KW-0410">Iron transport</keyword>
<dbReference type="InterPro" id="IPR051535">
    <property type="entry name" value="Siderophore_ABC-ATPase"/>
</dbReference>
<dbReference type="Pfam" id="PF13175">
    <property type="entry name" value="AAA_15"/>
    <property type="match status" value="1"/>
</dbReference>
<evidence type="ECO:0000256" key="1">
    <source>
        <dbReference type="ARBA" id="ARBA00004202"/>
    </source>
</evidence>
<dbReference type="Proteomes" id="UP001204144">
    <property type="component" value="Unassembled WGS sequence"/>
</dbReference>
<keyword evidence="5" id="KW-0408">Iron</keyword>
<keyword evidence="6" id="KW-0406">Ion transport</keyword>
<dbReference type="AlphaFoldDB" id="A0AAE3H1T8"/>
<keyword evidence="9" id="KW-0547">Nucleotide-binding</keyword>
<dbReference type="GO" id="GO:0016887">
    <property type="term" value="F:ATP hydrolysis activity"/>
    <property type="evidence" value="ECO:0007669"/>
    <property type="project" value="InterPro"/>
</dbReference>
<keyword evidence="10" id="KW-1185">Reference proteome</keyword>
<dbReference type="InterPro" id="IPR003593">
    <property type="entry name" value="AAA+_ATPase"/>
</dbReference>